<evidence type="ECO:0000256" key="2">
    <source>
        <dbReference type="ARBA" id="ARBA00022692"/>
    </source>
</evidence>
<keyword evidence="3" id="KW-0677">Repeat</keyword>
<keyword evidence="6 8" id="KW-0472">Membrane</keyword>
<evidence type="ECO:0000256" key="6">
    <source>
        <dbReference type="ARBA" id="ARBA00023136"/>
    </source>
</evidence>
<dbReference type="PROSITE" id="PS51846">
    <property type="entry name" value="CNNM"/>
    <property type="match status" value="1"/>
</dbReference>
<evidence type="ECO:0000259" key="11">
    <source>
        <dbReference type="PROSITE" id="PS51846"/>
    </source>
</evidence>
<keyword evidence="13" id="KW-1185">Reference proteome</keyword>
<protein>
    <recommendedName>
        <fullName evidence="14">Hemolysin</fullName>
    </recommendedName>
</protein>
<feature type="transmembrane region" description="Helical" evidence="9">
    <location>
        <begin position="85"/>
        <end position="106"/>
    </location>
</feature>
<dbReference type="Pfam" id="PF00571">
    <property type="entry name" value="CBS"/>
    <property type="match status" value="1"/>
</dbReference>
<accession>A0A5K7YR58</accession>
<proteinExistence type="predicted"/>
<name>A0A5K7YR58_9BACT</name>
<sequence>MLSLLIAADSATAAGLSGIPTAEAGPTSTDVILLVSYILLALVFSFLCSVAEAVLLSITPAYIAGLRDGKPKLAVLLKRLKQDNVDQSLAAILTLNTIAHTVGAIGSGSKATVVFGSAWFGLFSALMTLMILFLSEIIPKTIGAVYWRALARPMARFVRILIWTLYPLIWISEALTRLIARGKSAHVFNRDEFLAMAGIGERAGKIDPRESRIIRNLFRFGSLSAKDIMTPRTVISALPRDLSVNEALESEPAVTFTRLPLYDTDLDHIDGFILRGDLLLSKARDQGEVKLDTLKRAIGTVPVKMTLSNLLEFFLDQHQHIALVIDEYGGTSGLVTIEDVVETLLGMEIVDELDPVADMQALARRQWARRARALGLSVDADGRWPDSEGEKK</sequence>
<feature type="domain" description="CBS" evidence="10">
    <location>
        <begin position="294"/>
        <end position="352"/>
    </location>
</feature>
<evidence type="ECO:0000313" key="13">
    <source>
        <dbReference type="Proteomes" id="UP000427906"/>
    </source>
</evidence>
<dbReference type="InterPro" id="IPR044751">
    <property type="entry name" value="Ion_transp-like_CBS"/>
</dbReference>
<evidence type="ECO:0000256" key="7">
    <source>
        <dbReference type="PROSITE-ProRule" id="PRU00703"/>
    </source>
</evidence>
<dbReference type="CDD" id="cd04590">
    <property type="entry name" value="CBS_pair_CorC_HlyC_assoc"/>
    <property type="match status" value="1"/>
</dbReference>
<evidence type="ECO:0000259" key="10">
    <source>
        <dbReference type="PROSITE" id="PS51371"/>
    </source>
</evidence>
<dbReference type="Pfam" id="PF01595">
    <property type="entry name" value="CNNM"/>
    <property type="match status" value="1"/>
</dbReference>
<dbReference type="Gene3D" id="3.10.580.10">
    <property type="entry name" value="CBS-domain"/>
    <property type="match status" value="1"/>
</dbReference>
<dbReference type="InterPro" id="IPR046342">
    <property type="entry name" value="CBS_dom_sf"/>
</dbReference>
<evidence type="ECO:0000256" key="5">
    <source>
        <dbReference type="ARBA" id="ARBA00023122"/>
    </source>
</evidence>
<dbReference type="SUPFAM" id="SSF54631">
    <property type="entry name" value="CBS-domain pair"/>
    <property type="match status" value="1"/>
</dbReference>
<gene>
    <name evidence="12" type="ORF">DSCA_10470</name>
</gene>
<evidence type="ECO:0000256" key="3">
    <source>
        <dbReference type="ARBA" id="ARBA00022737"/>
    </source>
</evidence>
<feature type="domain" description="CNNM transmembrane" evidence="11">
    <location>
        <begin position="27"/>
        <end position="210"/>
    </location>
</feature>
<feature type="transmembrane region" description="Helical" evidence="9">
    <location>
        <begin position="118"/>
        <end position="139"/>
    </location>
</feature>
<evidence type="ECO:0000256" key="9">
    <source>
        <dbReference type="SAM" id="Phobius"/>
    </source>
</evidence>
<dbReference type="InterPro" id="IPR002550">
    <property type="entry name" value="CNNM"/>
</dbReference>
<dbReference type="EMBL" id="AP021874">
    <property type="protein sequence ID" value="BBO67117.1"/>
    <property type="molecule type" value="Genomic_DNA"/>
</dbReference>
<comment type="subcellular location">
    <subcellularLocation>
        <location evidence="1">Membrane</location>
        <topology evidence="1">Multi-pass membrane protein</topology>
    </subcellularLocation>
</comment>
<reference evidence="12 13" key="1">
    <citation type="submission" date="2019-11" db="EMBL/GenBank/DDBJ databases">
        <title>Comparative genomics of hydrocarbon-degrading Desulfosarcina strains.</title>
        <authorList>
            <person name="Watanabe M."/>
            <person name="Kojima H."/>
            <person name="Fukui M."/>
        </authorList>
    </citation>
    <scope>NUCLEOTIDE SEQUENCE [LARGE SCALE GENOMIC DNA]</scope>
    <source>
        <strain evidence="12 13">PL12</strain>
    </source>
</reference>
<evidence type="ECO:0000313" key="12">
    <source>
        <dbReference type="EMBL" id="BBO67117.1"/>
    </source>
</evidence>
<keyword evidence="4 8" id="KW-1133">Transmembrane helix</keyword>
<feature type="transmembrane region" description="Helical" evidence="9">
    <location>
        <begin position="160"/>
        <end position="180"/>
    </location>
</feature>
<keyword evidence="2 8" id="KW-0812">Transmembrane</keyword>
<organism evidence="12 13">
    <name type="scientific">Desulfosarcina alkanivorans</name>
    <dbReference type="NCBI Taxonomy" id="571177"/>
    <lineage>
        <taxon>Bacteria</taxon>
        <taxon>Pseudomonadati</taxon>
        <taxon>Thermodesulfobacteriota</taxon>
        <taxon>Desulfobacteria</taxon>
        <taxon>Desulfobacterales</taxon>
        <taxon>Desulfosarcinaceae</taxon>
        <taxon>Desulfosarcina</taxon>
    </lineage>
</organism>
<dbReference type="KEGG" id="dalk:DSCA_10470"/>
<dbReference type="PANTHER" id="PTHR22777:SF4">
    <property type="entry name" value="UPF0053 PROTEIN SLL1254"/>
    <property type="match status" value="1"/>
</dbReference>
<dbReference type="InterPro" id="IPR000644">
    <property type="entry name" value="CBS_dom"/>
</dbReference>
<evidence type="ECO:0000256" key="4">
    <source>
        <dbReference type="ARBA" id="ARBA00022989"/>
    </source>
</evidence>
<evidence type="ECO:0008006" key="14">
    <source>
        <dbReference type="Google" id="ProtNLM"/>
    </source>
</evidence>
<keyword evidence="5 7" id="KW-0129">CBS domain</keyword>
<dbReference type="GO" id="GO:0005886">
    <property type="term" value="C:plasma membrane"/>
    <property type="evidence" value="ECO:0007669"/>
    <property type="project" value="TreeGrafter"/>
</dbReference>
<evidence type="ECO:0000256" key="8">
    <source>
        <dbReference type="PROSITE-ProRule" id="PRU01193"/>
    </source>
</evidence>
<feature type="transmembrane region" description="Helical" evidence="9">
    <location>
        <begin position="34"/>
        <end position="64"/>
    </location>
</feature>
<dbReference type="AlphaFoldDB" id="A0A5K7YR58"/>
<dbReference type="PANTHER" id="PTHR22777">
    <property type="entry name" value="HEMOLYSIN-RELATED"/>
    <property type="match status" value="1"/>
</dbReference>
<dbReference type="PROSITE" id="PS51371">
    <property type="entry name" value="CBS"/>
    <property type="match status" value="1"/>
</dbReference>
<evidence type="ECO:0000256" key="1">
    <source>
        <dbReference type="ARBA" id="ARBA00004141"/>
    </source>
</evidence>
<dbReference type="Proteomes" id="UP000427906">
    <property type="component" value="Chromosome"/>
</dbReference>